<dbReference type="GO" id="GO:0000976">
    <property type="term" value="F:transcription cis-regulatory region binding"/>
    <property type="evidence" value="ECO:0007669"/>
    <property type="project" value="TreeGrafter"/>
</dbReference>
<keyword evidence="6" id="KW-1185">Reference proteome</keyword>
<evidence type="ECO:0000313" key="5">
    <source>
        <dbReference type="EMBL" id="MBC6000230.1"/>
    </source>
</evidence>
<keyword evidence="1" id="KW-0805">Transcription regulation</keyword>
<evidence type="ECO:0000256" key="3">
    <source>
        <dbReference type="ARBA" id="ARBA00023163"/>
    </source>
</evidence>
<dbReference type="RefSeq" id="WP_249287545.1">
    <property type="nucleotide sequence ID" value="NZ_JACRWC010000111.1"/>
</dbReference>
<protein>
    <submittedName>
        <fullName evidence="5">LacI family DNA-binding transcriptional regulator</fullName>
    </submittedName>
</protein>
<accession>A0A923NHK8</accession>
<evidence type="ECO:0000256" key="2">
    <source>
        <dbReference type="ARBA" id="ARBA00023125"/>
    </source>
</evidence>
<dbReference type="AlphaFoldDB" id="A0A923NHK8"/>
<organism evidence="5 6">
    <name type="scientific">Lentihominibacter faecis</name>
    <dbReference type="NCBI Taxonomy" id="2764712"/>
    <lineage>
        <taxon>Bacteria</taxon>
        <taxon>Bacillati</taxon>
        <taxon>Bacillota</taxon>
        <taxon>Clostridia</taxon>
        <taxon>Peptostreptococcales</taxon>
        <taxon>Anaerovoracaceae</taxon>
        <taxon>Lentihominibacter</taxon>
    </lineage>
</organism>
<keyword evidence="2 5" id="KW-0238">DNA-binding</keyword>
<dbReference type="Proteomes" id="UP000644115">
    <property type="component" value="Unassembled WGS sequence"/>
</dbReference>
<keyword evidence="3" id="KW-0804">Transcription</keyword>
<feature type="domain" description="HTH lacI-type" evidence="4">
    <location>
        <begin position="1"/>
        <end position="55"/>
    </location>
</feature>
<dbReference type="Gene3D" id="3.40.50.2300">
    <property type="match status" value="2"/>
</dbReference>
<dbReference type="EMBL" id="JACRWC010000111">
    <property type="protein sequence ID" value="MBC6000230.1"/>
    <property type="molecule type" value="Genomic_DNA"/>
</dbReference>
<dbReference type="Gene3D" id="1.10.260.40">
    <property type="entry name" value="lambda repressor-like DNA-binding domains"/>
    <property type="match status" value="1"/>
</dbReference>
<proteinExistence type="predicted"/>
<dbReference type="PANTHER" id="PTHR30146:SF109">
    <property type="entry name" value="HTH-TYPE TRANSCRIPTIONAL REGULATOR GALS"/>
    <property type="match status" value="1"/>
</dbReference>
<dbReference type="SUPFAM" id="SSF53822">
    <property type="entry name" value="Periplasmic binding protein-like I"/>
    <property type="match status" value="1"/>
</dbReference>
<comment type="caution">
    <text evidence="5">The sequence shown here is derived from an EMBL/GenBank/DDBJ whole genome shotgun (WGS) entry which is preliminary data.</text>
</comment>
<dbReference type="InterPro" id="IPR000843">
    <property type="entry name" value="HTH_LacI"/>
</dbReference>
<dbReference type="Pfam" id="PF00356">
    <property type="entry name" value="LacI"/>
    <property type="match status" value="1"/>
</dbReference>
<evidence type="ECO:0000313" key="6">
    <source>
        <dbReference type="Proteomes" id="UP000644115"/>
    </source>
</evidence>
<dbReference type="PANTHER" id="PTHR30146">
    <property type="entry name" value="LACI-RELATED TRANSCRIPTIONAL REPRESSOR"/>
    <property type="match status" value="1"/>
</dbReference>
<dbReference type="PROSITE" id="PS00356">
    <property type="entry name" value="HTH_LACI_1"/>
    <property type="match status" value="1"/>
</dbReference>
<dbReference type="InterPro" id="IPR010982">
    <property type="entry name" value="Lambda_DNA-bd_dom_sf"/>
</dbReference>
<dbReference type="InterPro" id="IPR028082">
    <property type="entry name" value="Peripla_BP_I"/>
</dbReference>
<evidence type="ECO:0000256" key="1">
    <source>
        <dbReference type="ARBA" id="ARBA00023015"/>
    </source>
</evidence>
<dbReference type="SUPFAM" id="SSF47413">
    <property type="entry name" value="lambda repressor-like DNA-binding domains"/>
    <property type="match status" value="1"/>
</dbReference>
<name>A0A923NHK8_9FIRM</name>
<reference evidence="5" key="1">
    <citation type="submission" date="2020-08" db="EMBL/GenBank/DDBJ databases">
        <authorList>
            <person name="Liu C."/>
            <person name="Sun Q."/>
        </authorList>
    </citation>
    <scope>NUCLEOTIDE SEQUENCE</scope>
    <source>
        <strain evidence="5">BX16</strain>
    </source>
</reference>
<dbReference type="CDD" id="cd06267">
    <property type="entry name" value="PBP1_LacI_sugar_binding-like"/>
    <property type="match status" value="1"/>
</dbReference>
<gene>
    <name evidence="5" type="ORF">H8876_09485</name>
</gene>
<dbReference type="InterPro" id="IPR001761">
    <property type="entry name" value="Peripla_BP/Lac1_sug-bd_dom"/>
</dbReference>
<dbReference type="CDD" id="cd01392">
    <property type="entry name" value="HTH_LacI"/>
    <property type="match status" value="1"/>
</dbReference>
<evidence type="ECO:0000259" key="4">
    <source>
        <dbReference type="PROSITE" id="PS50932"/>
    </source>
</evidence>
<dbReference type="GO" id="GO:0003700">
    <property type="term" value="F:DNA-binding transcription factor activity"/>
    <property type="evidence" value="ECO:0007669"/>
    <property type="project" value="TreeGrafter"/>
</dbReference>
<dbReference type="Pfam" id="PF00532">
    <property type="entry name" value="Peripla_BP_1"/>
    <property type="match status" value="1"/>
</dbReference>
<dbReference type="SMART" id="SM00354">
    <property type="entry name" value="HTH_LACI"/>
    <property type="match status" value="1"/>
</dbReference>
<sequence>MNIKEVAEKAGVSITTVSRVLNNPEMVSEKTKNKVLTVMDQLNYTPNWFARHLQKSRTNVIGMLIPDTLEQSYMEITKGVEKIARQKNCSIILCSTEFDPDMETDYITTLTERSIDGLILTSPSIDRKQFDRLKSRDVPFVFIGKTGFMEEANTVCTNNDTAAEEAVEYLIQSGRKNIAIVLSNHPKSDNHDKLTGCKRALQKHGLPLPDSNILHADNTPENGYIAFSKLLDMPVRPDAVFIATDTMAFGAIEKLNQANLTPDEVAVIGFDDLKVGAVIEPKLTTVTKPSYRMGMTAGRLLFDIIEEESADDDPQTIVLQSRLKIRKSCGNKERLKEIW</sequence>
<dbReference type="PROSITE" id="PS50932">
    <property type="entry name" value="HTH_LACI_2"/>
    <property type="match status" value="1"/>
</dbReference>
<dbReference type="PRINTS" id="PR00036">
    <property type="entry name" value="HTHLACI"/>
</dbReference>